<dbReference type="OrthoDB" id="8116929at2"/>
<reference evidence="1 2" key="1">
    <citation type="submission" date="2017-07" db="EMBL/GenBank/DDBJ databases">
        <title>Phylogenetic study on the rhizospheric bacterium Ochrobactrum sp. A44.</title>
        <authorList>
            <person name="Krzyzanowska D.M."/>
            <person name="Ossowicki A."/>
            <person name="Rajewska M."/>
            <person name="Maciag T."/>
            <person name="Kaczynski Z."/>
            <person name="Czerwicka M."/>
            <person name="Jafra S."/>
        </authorList>
    </citation>
    <scope>NUCLEOTIDE SEQUENCE [LARGE SCALE GENOMIC DNA]</scope>
    <source>
        <strain evidence="1 2">A44</strain>
    </source>
</reference>
<dbReference type="KEGG" id="och:CES85_1312"/>
<protein>
    <submittedName>
        <fullName evidence="1">Uncharacterized protein</fullName>
    </submittedName>
</protein>
<dbReference type="RefSeq" id="WP_095446773.1">
    <property type="nucleotide sequence ID" value="NZ_CP022604.1"/>
</dbReference>
<dbReference type="Proteomes" id="UP000215256">
    <property type="component" value="Chromosome 1"/>
</dbReference>
<gene>
    <name evidence="1" type="ORF">CES85_1312</name>
</gene>
<accession>A0A248UJ32</accession>
<sequence length="98" mass="10920">MSNMNEPIGQYALKSSTWAEQAPRPSGLGSLFSVQVLKQAAIRIADVRHGKGFHTRDLVGLLVSHAARNRRMMQPRTMMRMTLPVTSDKVSVRLTIES</sequence>
<name>A0A248UJ32_9HYPH</name>
<proteinExistence type="predicted"/>
<dbReference type="AlphaFoldDB" id="A0A248UJ32"/>
<organism evidence="1 2">
    <name type="scientific">Ochrobactrum quorumnocens</name>
    <dbReference type="NCBI Taxonomy" id="271865"/>
    <lineage>
        <taxon>Bacteria</taxon>
        <taxon>Pseudomonadati</taxon>
        <taxon>Pseudomonadota</taxon>
        <taxon>Alphaproteobacteria</taxon>
        <taxon>Hyphomicrobiales</taxon>
        <taxon>Brucellaceae</taxon>
        <taxon>Brucella/Ochrobactrum group</taxon>
        <taxon>Ochrobactrum</taxon>
    </lineage>
</organism>
<evidence type="ECO:0000313" key="2">
    <source>
        <dbReference type="Proteomes" id="UP000215256"/>
    </source>
</evidence>
<evidence type="ECO:0000313" key="1">
    <source>
        <dbReference type="EMBL" id="ASV86857.1"/>
    </source>
</evidence>
<dbReference type="EMBL" id="CP022604">
    <property type="protein sequence ID" value="ASV86857.1"/>
    <property type="molecule type" value="Genomic_DNA"/>
</dbReference>